<reference evidence="1" key="2">
    <citation type="journal article" date="2012" name="PLoS ONE">
        <title>A Deeply Branching Thermophilic Bacterium with an Ancient Acetyl-CoA Pathway Dominates a Subsurface Ecosystem.</title>
        <authorList>
            <person name="Takami H."/>
            <person name="Noguchi H."/>
            <person name="Takaki Y."/>
            <person name="Uchiyama I."/>
            <person name="Toyoda A."/>
            <person name="Nishi S."/>
            <person name="Chee G.-J."/>
            <person name="Arai W."/>
            <person name="Nunoura T."/>
            <person name="Itoh T."/>
            <person name="Hattori M."/>
            <person name="Takai K."/>
        </authorList>
    </citation>
    <scope>NUCLEOTIDE SEQUENCE</scope>
</reference>
<dbReference type="EMBL" id="AP011701">
    <property type="protein sequence ID" value="BAL54860.1"/>
    <property type="molecule type" value="Genomic_DNA"/>
</dbReference>
<dbReference type="GO" id="GO:0000287">
    <property type="term" value="F:magnesium ion binding"/>
    <property type="evidence" value="ECO:0007669"/>
    <property type="project" value="InterPro"/>
</dbReference>
<accession>H5SFC4</accession>
<dbReference type="GO" id="GO:0003677">
    <property type="term" value="F:DNA binding"/>
    <property type="evidence" value="ECO:0007669"/>
    <property type="project" value="InterPro"/>
</dbReference>
<dbReference type="InterPro" id="IPR019071">
    <property type="entry name" value="Restrct_endonuc_II_XcyI"/>
</dbReference>
<dbReference type="REBASE" id="416952">
    <property type="entry name" value="UacJFFORF21P"/>
</dbReference>
<proteinExistence type="predicted"/>
<sequence length="315" mass="36116">MAKGRVTSQESQAWILDQLAKSEFFHQKLHEWDMLEVARQIEQVQGERLTWDQQQLAISPQAWNKVIHRGIKPIVVFAHPYVLMEVPRAVSYYRMIAMVSQKSMNRVGLSVTRYEQHDSSLDEYTAQTLAQHFNRIISHLIETDEQIDAREFDLWRGMAAGSQAQGSWQNAKGAQVEIVVKGLLQRRLREKKRIFTEIEDGTRLELADNQVVIFADEPDIAFYKHGQIVAAIEIKGGIDTAGVLERIGAAMKSLSRIKKENPDAITILIVQGVSMTSQARRDLQINKRTINYWFTVEDILESDRSREKLFNLLGV</sequence>
<organism evidence="1">
    <name type="scientific">uncultured Acetothermia bacterium</name>
    <dbReference type="NCBI Taxonomy" id="236499"/>
    <lineage>
        <taxon>Bacteria</taxon>
        <taxon>Candidatus Bipolaricaulota</taxon>
        <taxon>environmental samples</taxon>
    </lineage>
</organism>
<dbReference type="AlphaFoldDB" id="H5SFC4"/>
<dbReference type="Pfam" id="PF09571">
    <property type="entry name" value="RE_XcyI"/>
    <property type="match status" value="1"/>
</dbReference>
<dbReference type="GO" id="GO:0009036">
    <property type="term" value="F:type II site-specific deoxyribonuclease activity"/>
    <property type="evidence" value="ECO:0007669"/>
    <property type="project" value="InterPro"/>
</dbReference>
<name>H5SFC4_9BACT</name>
<reference evidence="1" key="1">
    <citation type="journal article" date="2005" name="Environ. Microbiol.">
        <title>Genetic and functional properties of uncultivated thermophilic crenarchaeotes from a subsurface gold mine as revealed by analysis of genome fragments.</title>
        <authorList>
            <person name="Nunoura T."/>
            <person name="Hirayama H."/>
            <person name="Takami H."/>
            <person name="Oida H."/>
            <person name="Nishi S."/>
            <person name="Shimamura S."/>
            <person name="Suzuki Y."/>
            <person name="Inagaki F."/>
            <person name="Takai K."/>
            <person name="Nealson K.H."/>
            <person name="Horikoshi K."/>
        </authorList>
    </citation>
    <scope>NUCLEOTIDE SEQUENCE</scope>
</reference>
<evidence type="ECO:0000313" key="1">
    <source>
        <dbReference type="EMBL" id="BAL54860.1"/>
    </source>
</evidence>
<evidence type="ECO:0000313" key="2">
    <source>
        <dbReference type="EMBL" id="BAL57946.1"/>
    </source>
</evidence>
<dbReference type="EMBL" id="AP011789">
    <property type="protein sequence ID" value="BAL57946.1"/>
    <property type="molecule type" value="Genomic_DNA"/>
</dbReference>
<protein>
    <submittedName>
        <fullName evidence="1">Hypothetical conserved protein</fullName>
    </submittedName>
</protein>
<dbReference type="GO" id="GO:0009307">
    <property type="term" value="P:DNA restriction-modification system"/>
    <property type="evidence" value="ECO:0007669"/>
    <property type="project" value="InterPro"/>
</dbReference>
<gene>
    <name evidence="1" type="ORF">HGMM_F21A08C43</name>
    <name evidence="2" type="ORF">HGMM_F53C10C20</name>
</gene>